<organism evidence="1 2">
    <name type="scientific">Paenibacillus herberti</name>
    <dbReference type="NCBI Taxonomy" id="1619309"/>
    <lineage>
        <taxon>Bacteria</taxon>
        <taxon>Bacillati</taxon>
        <taxon>Bacillota</taxon>
        <taxon>Bacilli</taxon>
        <taxon>Bacillales</taxon>
        <taxon>Paenibacillaceae</taxon>
        <taxon>Paenibacillus</taxon>
    </lineage>
</organism>
<dbReference type="AlphaFoldDB" id="A0A229P4M9"/>
<gene>
    <name evidence="1" type="ORF">CGZ75_11565</name>
</gene>
<evidence type="ECO:0000313" key="1">
    <source>
        <dbReference type="EMBL" id="OXM17212.1"/>
    </source>
</evidence>
<dbReference type="EMBL" id="NMUQ01000001">
    <property type="protein sequence ID" value="OXM17212.1"/>
    <property type="molecule type" value="Genomic_DNA"/>
</dbReference>
<keyword evidence="2" id="KW-1185">Reference proteome</keyword>
<comment type="caution">
    <text evidence="1">The sequence shown here is derived from an EMBL/GenBank/DDBJ whole genome shotgun (WGS) entry which is preliminary data.</text>
</comment>
<evidence type="ECO:0000313" key="2">
    <source>
        <dbReference type="Proteomes" id="UP000215145"/>
    </source>
</evidence>
<dbReference type="RefSeq" id="WP_089524287.1">
    <property type="nucleotide sequence ID" value="NZ_NMUQ01000001.1"/>
</dbReference>
<dbReference type="Proteomes" id="UP000215145">
    <property type="component" value="Unassembled WGS sequence"/>
</dbReference>
<accession>A0A229P4M9</accession>
<sequence>MSDDLSAKVNLHSYKPHTEEHCKPCPKPPKRNCLIIFTPDQADLFQDLLDGLIASIKISFLPPAGPLPSVLRVFQNLFKEMRLSLRDQAALFAATELNITAYEQSDRWSDALIAATGQTLTEFYALSLLACVSSDVKDGWVIRIRMAETNLAGVSGAVPPAISGTVVTFDGGNVETSLSLSTTTGLPINGAIPVINFTSGSIPVTTTSAGQVVSIVLANNAGGNNFAFSMPRQGTLTTLSVSFFPANTTISGGSITVQVQLCRALPGSPLFTPLVAIPGTVASLVPALSGNTKFVGCALSLDNLNIALSPEDRLALVFTISSSNPKVTPSTLTGTLAGFITIQPVNAPPTSAGPIIPIASDHSVNLEFGSNGSTLSAGIIGYGFSENQDFVNFGSPINVTSQLANFTTPLTANGTITEFAAYFSINVIQTSALVQPITVFAEIYKYSPATNQVSPLPDTFLHVGDFLETVITQTTPPVHNVKTGLNIAASAGDRYVLVFTVLSAGPVPSGLVSGWASGGISVGPSSS</sequence>
<reference evidence="1 2" key="1">
    <citation type="submission" date="2017-07" db="EMBL/GenBank/DDBJ databases">
        <title>Paenibacillus herberti R33 genome sequencing and assembly.</title>
        <authorList>
            <person name="Su W."/>
        </authorList>
    </citation>
    <scope>NUCLEOTIDE SEQUENCE [LARGE SCALE GENOMIC DNA]</scope>
    <source>
        <strain evidence="1 2">R33</strain>
    </source>
</reference>
<proteinExistence type="predicted"/>
<name>A0A229P4M9_9BACL</name>
<dbReference type="OrthoDB" id="2680835at2"/>
<protein>
    <submittedName>
        <fullName evidence="1">Uncharacterized protein</fullName>
    </submittedName>
</protein>